<dbReference type="Gramene" id="Psat03G0485000-T1">
    <property type="protein sequence ID" value="KAI5430423.1"/>
    <property type="gene ID" value="KIW84_034850"/>
</dbReference>
<organism evidence="2 3">
    <name type="scientific">Pisum sativum</name>
    <name type="common">Garden pea</name>
    <name type="synonym">Lathyrus oleraceus</name>
    <dbReference type="NCBI Taxonomy" id="3888"/>
    <lineage>
        <taxon>Eukaryota</taxon>
        <taxon>Viridiplantae</taxon>
        <taxon>Streptophyta</taxon>
        <taxon>Embryophyta</taxon>
        <taxon>Tracheophyta</taxon>
        <taxon>Spermatophyta</taxon>
        <taxon>Magnoliopsida</taxon>
        <taxon>eudicotyledons</taxon>
        <taxon>Gunneridae</taxon>
        <taxon>Pentapetalae</taxon>
        <taxon>rosids</taxon>
        <taxon>fabids</taxon>
        <taxon>Fabales</taxon>
        <taxon>Fabaceae</taxon>
        <taxon>Papilionoideae</taxon>
        <taxon>50 kb inversion clade</taxon>
        <taxon>NPAAA clade</taxon>
        <taxon>Hologalegina</taxon>
        <taxon>IRL clade</taxon>
        <taxon>Fabeae</taxon>
        <taxon>Lathyrus</taxon>
    </lineage>
</organism>
<gene>
    <name evidence="2" type="ORF">KIW84_034850</name>
</gene>
<comment type="caution">
    <text evidence="2">The sequence shown here is derived from an EMBL/GenBank/DDBJ whole genome shotgun (WGS) entry which is preliminary data.</text>
</comment>
<keyword evidence="3" id="KW-1185">Reference proteome</keyword>
<keyword evidence="1" id="KW-0472">Membrane</keyword>
<feature type="non-terminal residue" evidence="2">
    <location>
        <position position="137"/>
    </location>
</feature>
<evidence type="ECO:0000313" key="3">
    <source>
        <dbReference type="Proteomes" id="UP001058974"/>
    </source>
</evidence>
<sequence length="137" mass="15545">KSFHFQIHSRKESAFINKSAYFIRSQNTFMQFSWYTINQISNLPLNARSDKLEVFVVMVGCFPSTPKKLAMTIACSLSGAVVLAVGMHLSYVNVEPQRARTMARDKLVLDTLRKKYGYIPPSEVRSMARSDSSKENS</sequence>
<evidence type="ECO:0000313" key="2">
    <source>
        <dbReference type="EMBL" id="KAI5430423.1"/>
    </source>
</evidence>
<name>A0A9D4XZH8_PEA</name>
<reference evidence="2 3" key="1">
    <citation type="journal article" date="2022" name="Nat. Genet.">
        <title>Improved pea reference genome and pan-genome highlight genomic features and evolutionary characteristics.</title>
        <authorList>
            <person name="Yang T."/>
            <person name="Liu R."/>
            <person name="Luo Y."/>
            <person name="Hu S."/>
            <person name="Wang D."/>
            <person name="Wang C."/>
            <person name="Pandey M.K."/>
            <person name="Ge S."/>
            <person name="Xu Q."/>
            <person name="Li N."/>
            <person name="Li G."/>
            <person name="Huang Y."/>
            <person name="Saxena R.K."/>
            <person name="Ji Y."/>
            <person name="Li M."/>
            <person name="Yan X."/>
            <person name="He Y."/>
            <person name="Liu Y."/>
            <person name="Wang X."/>
            <person name="Xiang C."/>
            <person name="Varshney R.K."/>
            <person name="Ding H."/>
            <person name="Gao S."/>
            <person name="Zong X."/>
        </authorList>
    </citation>
    <scope>NUCLEOTIDE SEQUENCE [LARGE SCALE GENOMIC DNA]</scope>
    <source>
        <strain evidence="2 3">cv. Zhongwan 6</strain>
    </source>
</reference>
<keyword evidence="1" id="KW-0812">Transmembrane</keyword>
<keyword evidence="1" id="KW-1133">Transmembrane helix</keyword>
<proteinExistence type="predicted"/>
<protein>
    <submittedName>
        <fullName evidence="2">Uncharacterized protein</fullName>
    </submittedName>
</protein>
<dbReference type="EMBL" id="JAMSHJ010000003">
    <property type="protein sequence ID" value="KAI5430423.1"/>
    <property type="molecule type" value="Genomic_DNA"/>
</dbReference>
<evidence type="ECO:0000256" key="1">
    <source>
        <dbReference type="SAM" id="Phobius"/>
    </source>
</evidence>
<dbReference type="AlphaFoldDB" id="A0A9D4XZH8"/>
<dbReference type="Proteomes" id="UP001058974">
    <property type="component" value="Chromosome 3"/>
</dbReference>
<accession>A0A9D4XZH8</accession>
<feature type="transmembrane region" description="Helical" evidence="1">
    <location>
        <begin position="69"/>
        <end position="94"/>
    </location>
</feature>